<comment type="caution">
    <text evidence="1">The sequence shown here is derived from an EMBL/GenBank/DDBJ whole genome shotgun (WGS) entry which is preliminary data.</text>
</comment>
<reference evidence="1 2" key="1">
    <citation type="submission" date="2017-03" db="EMBL/GenBank/DDBJ databases">
        <title>Isolation of Levoglucosan Utilizing Bacteria.</title>
        <authorList>
            <person name="Arya A.S."/>
        </authorList>
    </citation>
    <scope>NUCLEOTIDE SEQUENCE [LARGE SCALE GENOMIC DNA]</scope>
    <source>
        <strain evidence="1 2">MEC069</strain>
    </source>
</reference>
<gene>
    <name evidence="1" type="ORF">B5M42_10595</name>
</gene>
<keyword evidence="2" id="KW-1185">Reference proteome</keyword>
<evidence type="ECO:0000313" key="2">
    <source>
        <dbReference type="Proteomes" id="UP000298246"/>
    </source>
</evidence>
<name>A0A4Y8Q391_9BACL</name>
<dbReference type="EMBL" id="MYFO01000011">
    <property type="protein sequence ID" value="TFE87998.1"/>
    <property type="molecule type" value="Genomic_DNA"/>
</dbReference>
<accession>A0A4Y8Q391</accession>
<evidence type="ECO:0000313" key="1">
    <source>
        <dbReference type="EMBL" id="TFE87998.1"/>
    </source>
</evidence>
<dbReference type="Proteomes" id="UP000298246">
    <property type="component" value="Unassembled WGS sequence"/>
</dbReference>
<sequence length="66" mass="7542">MYFSKKAAEAVQEEQTDIWQCSTEGCPCWMRANFAFEETPDCPICQSSMIKDTRMLPTLSNISGKR</sequence>
<proteinExistence type="predicted"/>
<organism evidence="1 2">
    <name type="scientific">Paenibacillus athensensis</name>
    <dbReference type="NCBI Taxonomy" id="1967502"/>
    <lineage>
        <taxon>Bacteria</taxon>
        <taxon>Bacillati</taxon>
        <taxon>Bacillota</taxon>
        <taxon>Bacilli</taxon>
        <taxon>Bacillales</taxon>
        <taxon>Paenibacillaceae</taxon>
        <taxon>Paenibacillus</taxon>
    </lineage>
</organism>
<protein>
    <submittedName>
        <fullName evidence="1">Cold-shock protein</fullName>
    </submittedName>
</protein>
<dbReference type="AlphaFoldDB" id="A0A4Y8Q391"/>
<dbReference type="OrthoDB" id="1955171at2"/>
<dbReference type="Pfam" id="PF14169">
    <property type="entry name" value="YdjO"/>
    <property type="match status" value="1"/>
</dbReference>
<dbReference type="InterPro" id="IPR025916">
    <property type="entry name" value="YdjO"/>
</dbReference>
<dbReference type="RefSeq" id="WP_134752541.1">
    <property type="nucleotide sequence ID" value="NZ_MYFO02000003.1"/>
</dbReference>